<feature type="non-terminal residue" evidence="3">
    <location>
        <position position="1"/>
    </location>
</feature>
<gene>
    <name evidence="3" type="ORF">S03H2_17430</name>
</gene>
<name>X1FNP0_9ZZZZ</name>
<evidence type="ECO:0000256" key="1">
    <source>
        <dbReference type="ARBA" id="ARBA00022737"/>
    </source>
</evidence>
<dbReference type="Gene3D" id="1.25.40.10">
    <property type="entry name" value="Tetratricopeptide repeat domain"/>
    <property type="match status" value="3"/>
</dbReference>
<dbReference type="Pfam" id="PF13181">
    <property type="entry name" value="TPR_8"/>
    <property type="match status" value="1"/>
</dbReference>
<dbReference type="SMART" id="SM00028">
    <property type="entry name" value="TPR"/>
    <property type="match status" value="5"/>
</dbReference>
<organism evidence="3">
    <name type="scientific">marine sediment metagenome</name>
    <dbReference type="NCBI Taxonomy" id="412755"/>
    <lineage>
        <taxon>unclassified sequences</taxon>
        <taxon>metagenomes</taxon>
        <taxon>ecological metagenomes</taxon>
    </lineage>
</organism>
<dbReference type="SUPFAM" id="SSF48452">
    <property type="entry name" value="TPR-like"/>
    <property type="match status" value="2"/>
</dbReference>
<dbReference type="PANTHER" id="PTHR44858">
    <property type="entry name" value="TETRATRICOPEPTIDE REPEAT PROTEIN 6"/>
    <property type="match status" value="1"/>
</dbReference>
<protein>
    <submittedName>
        <fullName evidence="3">Uncharacterized protein</fullName>
    </submittedName>
</protein>
<comment type="caution">
    <text evidence="3">The sequence shown here is derived from an EMBL/GenBank/DDBJ whole genome shotgun (WGS) entry which is preliminary data.</text>
</comment>
<accession>X1FNP0</accession>
<dbReference type="PROSITE" id="PS50005">
    <property type="entry name" value="TPR"/>
    <property type="match status" value="3"/>
</dbReference>
<dbReference type="Pfam" id="PF13414">
    <property type="entry name" value="TPR_11"/>
    <property type="match status" value="1"/>
</dbReference>
<dbReference type="AlphaFoldDB" id="X1FNP0"/>
<dbReference type="InterPro" id="IPR019734">
    <property type="entry name" value="TPR_rpt"/>
</dbReference>
<keyword evidence="1" id="KW-0677">Repeat</keyword>
<dbReference type="InterPro" id="IPR050498">
    <property type="entry name" value="Ycf3"/>
</dbReference>
<dbReference type="EMBL" id="BARU01008992">
    <property type="protein sequence ID" value="GAH46582.1"/>
    <property type="molecule type" value="Genomic_DNA"/>
</dbReference>
<reference evidence="3" key="1">
    <citation type="journal article" date="2014" name="Front. Microbiol.">
        <title>High frequency of phylogenetically diverse reductive dehalogenase-homologous genes in deep subseafloor sedimentary metagenomes.</title>
        <authorList>
            <person name="Kawai M."/>
            <person name="Futagami T."/>
            <person name="Toyoda A."/>
            <person name="Takaki Y."/>
            <person name="Nishi S."/>
            <person name="Hori S."/>
            <person name="Arai W."/>
            <person name="Tsubouchi T."/>
            <person name="Morono Y."/>
            <person name="Uchiyama I."/>
            <person name="Ito T."/>
            <person name="Fujiyama A."/>
            <person name="Inagaki F."/>
            <person name="Takami H."/>
        </authorList>
    </citation>
    <scope>NUCLEOTIDE SEQUENCE</scope>
    <source>
        <strain evidence="3">Expedition CK06-06</strain>
    </source>
</reference>
<sequence>LKNYNLAIRLSENDDNLYVNRGLVYLDLGQLKKAGEDFNLALKINSGNSLASLYLSNILYPDNISRIENLNQFIENRKVPEAYANRAYYRYLENDYPGAIADYDSAIFLNNNDPELYLNRGMTKEKISEFNSAMKDYEVANLLDPDNPKIYYQIGNVHFKLERFKVSINYYTKSISLDPEQSNVYYNRGLAYHNKNDHNKACQDMKKAQSLGLEASIQFINKHCENH</sequence>
<evidence type="ECO:0000313" key="3">
    <source>
        <dbReference type="EMBL" id="GAH46582.1"/>
    </source>
</evidence>
<evidence type="ECO:0000256" key="2">
    <source>
        <dbReference type="ARBA" id="ARBA00022803"/>
    </source>
</evidence>
<keyword evidence="2" id="KW-0802">TPR repeat</keyword>
<dbReference type="InterPro" id="IPR011990">
    <property type="entry name" value="TPR-like_helical_dom_sf"/>
</dbReference>
<dbReference type="PANTHER" id="PTHR44858:SF1">
    <property type="entry name" value="UDP-N-ACETYLGLUCOSAMINE--PEPTIDE N-ACETYLGLUCOSAMINYLTRANSFERASE SPINDLY-RELATED"/>
    <property type="match status" value="1"/>
</dbReference>
<proteinExistence type="predicted"/>